<dbReference type="AlphaFoldDB" id="A0A914NZ62"/>
<feature type="compositionally biased region" description="Low complexity" evidence="1">
    <location>
        <begin position="134"/>
        <end position="146"/>
    </location>
</feature>
<evidence type="ECO:0000313" key="5">
    <source>
        <dbReference type="WBParaSite" id="PDA_v2.g1072.t1"/>
    </source>
</evidence>
<sequence>MRIFLLCVFICSVNAGVTDKKMPIMPNIGPLTAYGHPSTRYKSIDRNIKKTISASKDSNKIDSMPDEEMNDSDPDPFVSQRKIKLLVVPDAYAAAPIQIKSHGVFETSTEKIVVAEKLPLNLASELVQDSLETFSTPTNAPSSTNTHQEKITSESTAPIEIPSTKTKLVSTESSSLSPTTKTNVPKIPLAAVAVAEKLPISQTSESNKDSLKTFPATIISSSPTEIPTLTHHEITSESVSAVPITVPSTTTTTSKSTESSHLSPTTKISVPKIPSKTITTAQKLPIIQTSESESLITNTNNDLPKNTETNETSAELLNKETFNEEGSDYDNDVFARLKDDVELIGDNPRSALSESIPRPTLSNKFLHRLFAVPSEAEADETEITEEIIPEVAFPLPNCYRTAGGFLCCNRVLEELIYRSNSVIERKRLSECNIHAFAAHLQQEAEKMFKTTFEIVIGTGDFASKSRFKDNLICKTITNKKVILIYGTPEPYSLTSSNTPLAFT</sequence>
<keyword evidence="4" id="KW-1185">Reference proteome</keyword>
<dbReference type="PANTHER" id="PTHR31967">
    <property type="entry name" value="GROUNDHOG (HEDGEHOG-LIKE FAMILY)-RELATED"/>
    <property type="match status" value="1"/>
</dbReference>
<accession>A0A914NZ62</accession>
<feature type="region of interest" description="Disordered" evidence="1">
    <location>
        <begin position="55"/>
        <end position="74"/>
    </location>
</feature>
<dbReference type="WBParaSite" id="PDA_v2.g1072.t1">
    <property type="protein sequence ID" value="PDA_v2.g1072.t1"/>
    <property type="gene ID" value="PDA_v2.g1072"/>
</dbReference>
<evidence type="ECO:0000256" key="1">
    <source>
        <dbReference type="SAM" id="MobiDB-lite"/>
    </source>
</evidence>
<dbReference type="Proteomes" id="UP000887578">
    <property type="component" value="Unplaced"/>
</dbReference>
<organism evidence="4 5">
    <name type="scientific">Panagrolaimus davidi</name>
    <dbReference type="NCBI Taxonomy" id="227884"/>
    <lineage>
        <taxon>Eukaryota</taxon>
        <taxon>Metazoa</taxon>
        <taxon>Ecdysozoa</taxon>
        <taxon>Nematoda</taxon>
        <taxon>Chromadorea</taxon>
        <taxon>Rhabditida</taxon>
        <taxon>Tylenchina</taxon>
        <taxon>Panagrolaimomorpha</taxon>
        <taxon>Panagrolaimoidea</taxon>
        <taxon>Panagrolaimidae</taxon>
        <taxon>Panagrolaimus</taxon>
    </lineage>
</organism>
<protein>
    <submittedName>
        <fullName evidence="5">Ground-like domain-containing protein</fullName>
    </submittedName>
</protein>
<feature type="region of interest" description="Disordered" evidence="1">
    <location>
        <begin position="134"/>
        <end position="181"/>
    </location>
</feature>
<keyword evidence="2" id="KW-0732">Signal</keyword>
<feature type="compositionally biased region" description="Low complexity" evidence="1">
    <location>
        <begin position="247"/>
        <end position="265"/>
    </location>
</feature>
<feature type="compositionally biased region" description="Polar residues" evidence="1">
    <location>
        <begin position="163"/>
        <end position="181"/>
    </location>
</feature>
<dbReference type="InterPro" id="IPR007284">
    <property type="entry name" value="Ground-like_dom"/>
</dbReference>
<feature type="region of interest" description="Disordered" evidence="1">
    <location>
        <begin position="247"/>
        <end position="269"/>
    </location>
</feature>
<feature type="chain" id="PRO_5037286640" evidence="2">
    <location>
        <begin position="16"/>
        <end position="503"/>
    </location>
</feature>
<dbReference type="Pfam" id="PF04155">
    <property type="entry name" value="Ground-like"/>
    <property type="match status" value="1"/>
</dbReference>
<evidence type="ECO:0000313" key="4">
    <source>
        <dbReference type="Proteomes" id="UP000887578"/>
    </source>
</evidence>
<feature type="compositionally biased region" description="Acidic residues" evidence="1">
    <location>
        <begin position="64"/>
        <end position="74"/>
    </location>
</feature>
<reference evidence="5" key="1">
    <citation type="submission" date="2022-11" db="UniProtKB">
        <authorList>
            <consortium name="WormBaseParasite"/>
        </authorList>
    </citation>
    <scope>IDENTIFICATION</scope>
</reference>
<name>A0A914NZ62_9BILA</name>
<proteinExistence type="predicted"/>
<evidence type="ECO:0000256" key="2">
    <source>
        <dbReference type="SAM" id="SignalP"/>
    </source>
</evidence>
<feature type="signal peptide" evidence="2">
    <location>
        <begin position="1"/>
        <end position="15"/>
    </location>
</feature>
<feature type="domain" description="Ground-like" evidence="3">
    <location>
        <begin position="405"/>
        <end position="485"/>
    </location>
</feature>
<evidence type="ECO:0000259" key="3">
    <source>
        <dbReference type="Pfam" id="PF04155"/>
    </source>
</evidence>